<sequence length="333" mass="36713">MAKKKEIPKQSNLSEEVIHDSSDEDEQQIAEVESESKSESESESTTPTSNSGDDSESSSTSGQDDSESESSTSSAPSRKRHSESVPETPLKRAKKTKPSAVRIAPKPFKAPTGYESVTLSTSEYASDSASLFDDLTGKQIWHISVPDSVSIESIKTLDIQAALKGERIHSKNGVDYNMQYISSTNETVLLPQGSNSTYKQAARVERSFRMQEMTTKPDAQDDDTTQAPLVFTATQTGKPKVIREQPQGLRMRFFPFGAPPATEELEDVEMTDTFQVPEEVLEPSPKKKSKKSKHASQELTQGESPHKTKDATGEASKEKKKKKKHKLVDEDVL</sequence>
<dbReference type="PANTHER" id="PTHR28155">
    <property type="entry name" value="ACR243WP"/>
    <property type="match status" value="1"/>
</dbReference>
<dbReference type="Pfam" id="PF08208">
    <property type="entry name" value="RNA_polI_A34"/>
    <property type="match status" value="1"/>
</dbReference>
<feature type="compositionally biased region" description="Low complexity" evidence="1">
    <location>
        <begin position="43"/>
        <end position="74"/>
    </location>
</feature>
<accession>A0AAV9Q5G8</accession>
<feature type="compositionally biased region" description="Basic and acidic residues" evidence="1">
    <location>
        <begin position="304"/>
        <end position="317"/>
    </location>
</feature>
<proteinExistence type="predicted"/>
<feature type="region of interest" description="Disordered" evidence="1">
    <location>
        <begin position="260"/>
        <end position="333"/>
    </location>
</feature>
<dbReference type="AlphaFoldDB" id="A0AAV9Q5G8"/>
<evidence type="ECO:0000256" key="1">
    <source>
        <dbReference type="SAM" id="MobiDB-lite"/>
    </source>
</evidence>
<organism evidence="2 3">
    <name type="scientific">Vermiconidia calcicola</name>
    <dbReference type="NCBI Taxonomy" id="1690605"/>
    <lineage>
        <taxon>Eukaryota</taxon>
        <taxon>Fungi</taxon>
        <taxon>Dikarya</taxon>
        <taxon>Ascomycota</taxon>
        <taxon>Pezizomycotina</taxon>
        <taxon>Dothideomycetes</taxon>
        <taxon>Dothideomycetidae</taxon>
        <taxon>Mycosphaerellales</taxon>
        <taxon>Extremaceae</taxon>
        <taxon>Vermiconidia</taxon>
    </lineage>
</organism>
<dbReference type="PANTHER" id="PTHR28155:SF1">
    <property type="entry name" value="DNA-DIRECTED RNA POLYMERASE I SUBUNIT RPA34.5-DOMAIN-CONTAINING PROTEIN"/>
    <property type="match status" value="1"/>
</dbReference>
<protein>
    <recommendedName>
        <fullName evidence="4">DNA-directed RNA polymerase I subunit RPA34.5</fullName>
    </recommendedName>
</protein>
<gene>
    <name evidence="2" type="ORF">LTR25_007260</name>
</gene>
<evidence type="ECO:0008006" key="4">
    <source>
        <dbReference type="Google" id="ProtNLM"/>
    </source>
</evidence>
<dbReference type="Proteomes" id="UP001345827">
    <property type="component" value="Unassembled WGS sequence"/>
</dbReference>
<dbReference type="InterPro" id="IPR053263">
    <property type="entry name" value="Euk_RPA34_RNAP_subunit"/>
</dbReference>
<name>A0AAV9Q5G8_9PEZI</name>
<feature type="region of interest" description="Disordered" evidence="1">
    <location>
        <begin position="1"/>
        <end position="112"/>
    </location>
</feature>
<dbReference type="Gene3D" id="6.20.250.70">
    <property type="match status" value="1"/>
</dbReference>
<reference evidence="2 3" key="1">
    <citation type="submission" date="2023-06" db="EMBL/GenBank/DDBJ databases">
        <title>Black Yeasts Isolated from many extreme environments.</title>
        <authorList>
            <person name="Coleine C."/>
            <person name="Stajich J.E."/>
            <person name="Selbmann L."/>
        </authorList>
    </citation>
    <scope>NUCLEOTIDE SEQUENCE [LARGE SCALE GENOMIC DNA]</scope>
    <source>
        <strain evidence="2 3">CCFEE 5887</strain>
    </source>
</reference>
<evidence type="ECO:0000313" key="3">
    <source>
        <dbReference type="Proteomes" id="UP001345827"/>
    </source>
</evidence>
<comment type="caution">
    <text evidence="2">The sequence shown here is derived from an EMBL/GenBank/DDBJ whole genome shotgun (WGS) entry which is preliminary data.</text>
</comment>
<dbReference type="GO" id="GO:0006360">
    <property type="term" value="P:transcription by RNA polymerase I"/>
    <property type="evidence" value="ECO:0007669"/>
    <property type="project" value="InterPro"/>
</dbReference>
<dbReference type="EMBL" id="JAXLQG010000013">
    <property type="protein sequence ID" value="KAK5533394.1"/>
    <property type="molecule type" value="Genomic_DNA"/>
</dbReference>
<dbReference type="InterPro" id="IPR013240">
    <property type="entry name" value="DNA-dir_RNA_pol1_su_RPA34"/>
</dbReference>
<evidence type="ECO:0000313" key="2">
    <source>
        <dbReference type="EMBL" id="KAK5533394.1"/>
    </source>
</evidence>
<keyword evidence="3" id="KW-1185">Reference proteome</keyword>